<evidence type="ECO:0000313" key="3">
    <source>
        <dbReference type="EMBL" id="CAE8697268.1"/>
    </source>
</evidence>
<organism evidence="3 4">
    <name type="scientific">Polarella glacialis</name>
    <name type="common">Dinoflagellate</name>
    <dbReference type="NCBI Taxonomy" id="89957"/>
    <lineage>
        <taxon>Eukaryota</taxon>
        <taxon>Sar</taxon>
        <taxon>Alveolata</taxon>
        <taxon>Dinophyceae</taxon>
        <taxon>Suessiales</taxon>
        <taxon>Suessiaceae</taxon>
        <taxon>Polarella</taxon>
    </lineage>
</organism>
<sequence>VYGSRHGADRDHGGRRGADGDPSSHKLHNEEYLLAVSQEHSGSDLGSSLAFFTSQGRVILISGHRARKAANFAAASGLQISGLRFRPGHERHLEGVETEEATPWMLS</sequence>
<evidence type="ECO:0000313" key="5">
    <source>
        <dbReference type="Proteomes" id="UP000654075"/>
    </source>
</evidence>
<dbReference type="EMBL" id="CAJNNV010033447">
    <property type="protein sequence ID" value="CAE8643830.1"/>
    <property type="molecule type" value="Genomic_DNA"/>
</dbReference>
<feature type="non-terminal residue" evidence="3">
    <location>
        <position position="1"/>
    </location>
</feature>
<keyword evidence="5" id="KW-1185">Reference proteome</keyword>
<reference evidence="3" key="1">
    <citation type="submission" date="2021-02" db="EMBL/GenBank/DDBJ databases">
        <authorList>
            <person name="Dougan E. K."/>
            <person name="Rhodes N."/>
            <person name="Thang M."/>
            <person name="Chan C."/>
        </authorList>
    </citation>
    <scope>NUCLEOTIDE SEQUENCE</scope>
</reference>
<dbReference type="Gene3D" id="2.100.10.30">
    <property type="entry name" value="Jacalin-like lectin domain"/>
    <property type="match status" value="1"/>
</dbReference>
<protein>
    <submittedName>
        <fullName evidence="3">Uncharacterized protein</fullName>
    </submittedName>
</protein>
<dbReference type="Proteomes" id="UP000654075">
    <property type="component" value="Unassembled WGS sequence"/>
</dbReference>
<proteinExistence type="predicted"/>
<gene>
    <name evidence="2" type="ORF">PGLA1383_LOCUS58131</name>
    <name evidence="3" type="ORF">PGLA2088_LOCUS30218</name>
</gene>
<dbReference type="EMBL" id="CAJNNW010028699">
    <property type="protein sequence ID" value="CAE8697268.1"/>
    <property type="molecule type" value="Genomic_DNA"/>
</dbReference>
<name>A0A813K867_POLGL</name>
<feature type="region of interest" description="Disordered" evidence="1">
    <location>
        <begin position="1"/>
        <end position="28"/>
    </location>
</feature>
<comment type="caution">
    <text evidence="3">The sequence shown here is derived from an EMBL/GenBank/DDBJ whole genome shotgun (WGS) entry which is preliminary data.</text>
</comment>
<dbReference type="Proteomes" id="UP000626109">
    <property type="component" value="Unassembled WGS sequence"/>
</dbReference>
<evidence type="ECO:0000313" key="2">
    <source>
        <dbReference type="EMBL" id="CAE8643830.1"/>
    </source>
</evidence>
<dbReference type="AlphaFoldDB" id="A0A813K867"/>
<accession>A0A813K867</accession>
<evidence type="ECO:0000313" key="4">
    <source>
        <dbReference type="Proteomes" id="UP000626109"/>
    </source>
</evidence>
<evidence type="ECO:0000256" key="1">
    <source>
        <dbReference type="SAM" id="MobiDB-lite"/>
    </source>
</evidence>
<dbReference type="InterPro" id="IPR036404">
    <property type="entry name" value="Jacalin-like_lectin_dom_sf"/>
</dbReference>